<keyword evidence="3" id="KW-1185">Reference proteome</keyword>
<dbReference type="Proteomes" id="UP000247702">
    <property type="component" value="Unassembled WGS sequence"/>
</dbReference>
<feature type="compositionally biased region" description="Basic residues" evidence="1">
    <location>
        <begin position="514"/>
        <end position="528"/>
    </location>
</feature>
<evidence type="ECO:0000313" key="2">
    <source>
        <dbReference type="EMBL" id="GBC04548.1"/>
    </source>
</evidence>
<feature type="region of interest" description="Disordered" evidence="1">
    <location>
        <begin position="247"/>
        <end position="273"/>
    </location>
</feature>
<feature type="compositionally biased region" description="Low complexity" evidence="1">
    <location>
        <begin position="494"/>
        <end position="506"/>
    </location>
</feature>
<feature type="region of interest" description="Disordered" evidence="1">
    <location>
        <begin position="1"/>
        <end position="79"/>
    </location>
</feature>
<name>A0A2Z6RNG8_9GLOM</name>
<accession>A0A2Z6RNG8</accession>
<comment type="caution">
    <text evidence="2">The sequence shown here is derived from an EMBL/GenBank/DDBJ whole genome shotgun (WGS) entry which is preliminary data.</text>
</comment>
<evidence type="ECO:0000256" key="1">
    <source>
        <dbReference type="SAM" id="MobiDB-lite"/>
    </source>
</evidence>
<reference evidence="2 3" key="1">
    <citation type="submission" date="2017-11" db="EMBL/GenBank/DDBJ databases">
        <title>The genome of Rhizophagus clarus HR1 reveals common genetic basis of auxotrophy among arbuscular mycorrhizal fungi.</title>
        <authorList>
            <person name="Kobayashi Y."/>
        </authorList>
    </citation>
    <scope>NUCLEOTIDE SEQUENCE [LARGE SCALE GENOMIC DNA]</scope>
    <source>
        <strain evidence="2 3">HR1</strain>
    </source>
</reference>
<feature type="compositionally biased region" description="Acidic residues" evidence="1">
    <location>
        <begin position="11"/>
        <end position="27"/>
    </location>
</feature>
<proteinExistence type="predicted"/>
<evidence type="ECO:0000313" key="3">
    <source>
        <dbReference type="Proteomes" id="UP000247702"/>
    </source>
</evidence>
<sequence>MELSQNKYFMEEEYLPTDNDSSSEAEESSSIVSYSVYREGDEPSPPQRTWTKVQSKKKGKKKQKKNKNKQPVSPPQPAIPAIETTDAQIASWCIQFEQHVLQLLEENFQQITSGTAQEQGKRLIKTFGAAAEPVRYKAISQQTNIPNTLVSLVVHSGLRVFECYLHQPEFFEKVSSNLEKKVGDTVVKEMSRGMQNLVNSGDSHLVTPPIIPEIGISQPGTSSKSPIMPEQRPPTADEELIDVNMENANDDTPIPPQPSGSSNTMPKDKKKKKVTDKSVEKIFVDTNIPDEKVNNIRDIFVYDVPSSWSHEKILAELKAWGDPISMTVKKQRKYQTLRIKICLSTFALASFEQGIWQYSLGDISVRWFPGNWSLHQRKKREQFRLYLNDLPQESRYWSTWERTAPSQEMFGNLPIKAIKQFETGGKASIVVFFEKYDDVEICRKTRFNFNHNDVDYSLPWCSASLTALQTKKSKDSSGSTKKSKSKDSSKKTKNSSSSKTHSANSKPNKDKTKTSKKSKDKKKKKSSGKKTDDKMDIVKLLLTLISKF</sequence>
<feature type="compositionally biased region" description="Basic residues" evidence="1">
    <location>
        <begin position="54"/>
        <end position="68"/>
    </location>
</feature>
<protein>
    <submittedName>
        <fullName evidence="2">Uncharacterized protein</fullName>
    </submittedName>
</protein>
<organism evidence="2 3">
    <name type="scientific">Rhizophagus clarus</name>
    <dbReference type="NCBI Taxonomy" id="94130"/>
    <lineage>
        <taxon>Eukaryota</taxon>
        <taxon>Fungi</taxon>
        <taxon>Fungi incertae sedis</taxon>
        <taxon>Mucoromycota</taxon>
        <taxon>Glomeromycotina</taxon>
        <taxon>Glomeromycetes</taxon>
        <taxon>Glomerales</taxon>
        <taxon>Glomeraceae</taxon>
        <taxon>Rhizophagus</taxon>
    </lineage>
</organism>
<dbReference type="AlphaFoldDB" id="A0A2Z6RNG8"/>
<feature type="region of interest" description="Disordered" evidence="1">
    <location>
        <begin position="471"/>
        <end position="532"/>
    </location>
</feature>
<gene>
    <name evidence="2" type="ORF">RclHR1_05730004</name>
</gene>
<feature type="region of interest" description="Disordered" evidence="1">
    <location>
        <begin position="215"/>
        <end position="234"/>
    </location>
</feature>
<dbReference type="EMBL" id="BEXD01003952">
    <property type="protein sequence ID" value="GBC04548.1"/>
    <property type="molecule type" value="Genomic_DNA"/>
</dbReference>